<evidence type="ECO:0000313" key="4">
    <source>
        <dbReference type="Proteomes" id="UP000076727"/>
    </source>
</evidence>
<dbReference type="STRING" id="1314783.A0A165LIE9"/>
<dbReference type="SMART" id="SM01007">
    <property type="entry name" value="Aldolase_II"/>
    <property type="match status" value="1"/>
</dbReference>
<dbReference type="AlphaFoldDB" id="A0A165LIE9"/>
<name>A0A165LIE9_9APHY</name>
<proteinExistence type="predicted"/>
<evidence type="ECO:0000313" key="3">
    <source>
        <dbReference type="EMBL" id="KZT64458.1"/>
    </source>
</evidence>
<feature type="domain" description="Class II aldolase/adducin N-terminal" evidence="2">
    <location>
        <begin position="81"/>
        <end position="266"/>
    </location>
</feature>
<evidence type="ECO:0000259" key="2">
    <source>
        <dbReference type="SMART" id="SM01007"/>
    </source>
</evidence>
<feature type="region of interest" description="Disordered" evidence="1">
    <location>
        <begin position="30"/>
        <end position="55"/>
    </location>
</feature>
<sequence length="324" mass="35582">MAPPPTAVETQIQTLSESITLQLKGVKIGDPRHASRDSVPKRAIDSAQESPRETIGHGDVVLAPIPTKFNSIHEERAYLTAHLAAAFRYWARAGFTEGMAGHISVRDPELTNAIWLNPLGIHYGLLKASDMVLVDMDTGKILGGNRKRPVNEAGFLIHRAVHQARPDVHAAAHCHTVAARAFSTFQRPLRMLTQDSCNFYGDAQAVYTNYGGIVLGDEEGRKIATALGANAKGAILMNHGLLTVGKTVDEACYLFGLMERSCDIELKAMVGEARGEKLAEISPEEAAWNQKTSSDPEVLYWDFQPEYDFEYEACNGKFDDFRGL</sequence>
<dbReference type="InterPro" id="IPR051017">
    <property type="entry name" value="Aldolase-II_Adducin_sf"/>
</dbReference>
<dbReference type="EMBL" id="KV429128">
    <property type="protein sequence ID" value="KZT64458.1"/>
    <property type="molecule type" value="Genomic_DNA"/>
</dbReference>
<dbReference type="OrthoDB" id="3238794at2759"/>
<dbReference type="SUPFAM" id="SSF53639">
    <property type="entry name" value="AraD/HMP-PK domain-like"/>
    <property type="match status" value="1"/>
</dbReference>
<dbReference type="FunFam" id="3.40.225.10:FF:000009">
    <property type="entry name" value="Class II aldolase/adducin N-terminal"/>
    <property type="match status" value="1"/>
</dbReference>
<gene>
    <name evidence="3" type="ORF">DAEQUDRAFT_678554</name>
</gene>
<protein>
    <submittedName>
        <fullName evidence="3">Arad-like aldolase/epimerase</fullName>
    </submittedName>
</protein>
<dbReference type="PANTHER" id="PTHR10672:SF25">
    <property type="entry name" value="MEIOTICALLY UP-REGULATED GENE 14 PROTEIN"/>
    <property type="match status" value="1"/>
</dbReference>
<dbReference type="GO" id="GO:0051015">
    <property type="term" value="F:actin filament binding"/>
    <property type="evidence" value="ECO:0007669"/>
    <property type="project" value="TreeGrafter"/>
</dbReference>
<accession>A0A165LIE9</accession>
<reference evidence="3 4" key="1">
    <citation type="journal article" date="2016" name="Mol. Biol. Evol.">
        <title>Comparative Genomics of Early-Diverging Mushroom-Forming Fungi Provides Insights into the Origins of Lignocellulose Decay Capabilities.</title>
        <authorList>
            <person name="Nagy L.G."/>
            <person name="Riley R."/>
            <person name="Tritt A."/>
            <person name="Adam C."/>
            <person name="Daum C."/>
            <person name="Floudas D."/>
            <person name="Sun H."/>
            <person name="Yadav J.S."/>
            <person name="Pangilinan J."/>
            <person name="Larsson K.H."/>
            <person name="Matsuura K."/>
            <person name="Barry K."/>
            <person name="Labutti K."/>
            <person name="Kuo R."/>
            <person name="Ohm R.A."/>
            <person name="Bhattacharya S.S."/>
            <person name="Shirouzu T."/>
            <person name="Yoshinaga Y."/>
            <person name="Martin F.M."/>
            <person name="Grigoriev I.V."/>
            <person name="Hibbett D.S."/>
        </authorList>
    </citation>
    <scope>NUCLEOTIDE SEQUENCE [LARGE SCALE GENOMIC DNA]</scope>
    <source>
        <strain evidence="3 4">L-15889</strain>
    </source>
</reference>
<dbReference type="Gene3D" id="3.40.225.10">
    <property type="entry name" value="Class II aldolase/adducin N-terminal domain"/>
    <property type="match status" value="1"/>
</dbReference>
<dbReference type="InterPro" id="IPR036409">
    <property type="entry name" value="Aldolase_II/adducin_N_sf"/>
</dbReference>
<dbReference type="InterPro" id="IPR001303">
    <property type="entry name" value="Aldolase_II/adducin_N"/>
</dbReference>
<dbReference type="Pfam" id="PF00596">
    <property type="entry name" value="Aldolase_II"/>
    <property type="match status" value="1"/>
</dbReference>
<keyword evidence="4" id="KW-1185">Reference proteome</keyword>
<dbReference type="GO" id="GO:0005856">
    <property type="term" value="C:cytoskeleton"/>
    <property type="evidence" value="ECO:0007669"/>
    <property type="project" value="TreeGrafter"/>
</dbReference>
<dbReference type="NCBIfam" id="NF004855">
    <property type="entry name" value="PRK06208.1"/>
    <property type="match status" value="1"/>
</dbReference>
<dbReference type="PANTHER" id="PTHR10672">
    <property type="entry name" value="ADDUCIN"/>
    <property type="match status" value="1"/>
</dbReference>
<dbReference type="Proteomes" id="UP000076727">
    <property type="component" value="Unassembled WGS sequence"/>
</dbReference>
<evidence type="ECO:0000256" key="1">
    <source>
        <dbReference type="SAM" id="MobiDB-lite"/>
    </source>
</evidence>
<organism evidence="3 4">
    <name type="scientific">Daedalea quercina L-15889</name>
    <dbReference type="NCBI Taxonomy" id="1314783"/>
    <lineage>
        <taxon>Eukaryota</taxon>
        <taxon>Fungi</taxon>
        <taxon>Dikarya</taxon>
        <taxon>Basidiomycota</taxon>
        <taxon>Agaricomycotina</taxon>
        <taxon>Agaricomycetes</taxon>
        <taxon>Polyporales</taxon>
        <taxon>Fomitopsis</taxon>
    </lineage>
</organism>